<dbReference type="InterPro" id="IPR021840">
    <property type="entry name" value="DUF3433"/>
</dbReference>
<keyword evidence="3" id="KW-1185">Reference proteome</keyword>
<dbReference type="AlphaFoldDB" id="A0A0C3GFB5"/>
<dbReference type="OrthoDB" id="5332281at2759"/>
<dbReference type="STRING" id="765440.A0A0C3GFB5"/>
<feature type="transmembrane region" description="Helical" evidence="1">
    <location>
        <begin position="69"/>
        <end position="90"/>
    </location>
</feature>
<feature type="transmembrane region" description="Helical" evidence="1">
    <location>
        <begin position="135"/>
        <end position="158"/>
    </location>
</feature>
<feature type="transmembrane region" description="Helical" evidence="1">
    <location>
        <begin position="21"/>
        <end position="49"/>
    </location>
</feature>
<organism evidence="2 3">
    <name type="scientific">Piloderma croceum (strain F 1598)</name>
    <dbReference type="NCBI Taxonomy" id="765440"/>
    <lineage>
        <taxon>Eukaryota</taxon>
        <taxon>Fungi</taxon>
        <taxon>Dikarya</taxon>
        <taxon>Basidiomycota</taxon>
        <taxon>Agaricomycotina</taxon>
        <taxon>Agaricomycetes</taxon>
        <taxon>Agaricomycetidae</taxon>
        <taxon>Atheliales</taxon>
        <taxon>Atheliaceae</taxon>
        <taxon>Piloderma</taxon>
    </lineage>
</organism>
<reference evidence="3" key="2">
    <citation type="submission" date="2015-01" db="EMBL/GenBank/DDBJ databases">
        <title>Evolutionary Origins and Diversification of the Mycorrhizal Mutualists.</title>
        <authorList>
            <consortium name="DOE Joint Genome Institute"/>
            <consortium name="Mycorrhizal Genomics Consortium"/>
            <person name="Kohler A."/>
            <person name="Kuo A."/>
            <person name="Nagy L.G."/>
            <person name="Floudas D."/>
            <person name="Copeland A."/>
            <person name="Barry K.W."/>
            <person name="Cichocki N."/>
            <person name="Veneault-Fourrey C."/>
            <person name="LaButti K."/>
            <person name="Lindquist E.A."/>
            <person name="Lipzen A."/>
            <person name="Lundell T."/>
            <person name="Morin E."/>
            <person name="Murat C."/>
            <person name="Riley R."/>
            <person name="Ohm R."/>
            <person name="Sun H."/>
            <person name="Tunlid A."/>
            <person name="Henrissat B."/>
            <person name="Grigoriev I.V."/>
            <person name="Hibbett D.S."/>
            <person name="Martin F."/>
        </authorList>
    </citation>
    <scope>NUCLEOTIDE SEQUENCE [LARGE SCALE GENOMIC DNA]</scope>
    <source>
        <strain evidence="3">F 1598</strain>
    </source>
</reference>
<keyword evidence="1" id="KW-0812">Transmembrane</keyword>
<dbReference type="HOGENOM" id="CLU_678120_0_0_1"/>
<reference evidence="2 3" key="1">
    <citation type="submission" date="2014-04" db="EMBL/GenBank/DDBJ databases">
        <authorList>
            <consortium name="DOE Joint Genome Institute"/>
            <person name="Kuo A."/>
            <person name="Tarkka M."/>
            <person name="Buscot F."/>
            <person name="Kohler A."/>
            <person name="Nagy L.G."/>
            <person name="Floudas D."/>
            <person name="Copeland A."/>
            <person name="Barry K.W."/>
            <person name="Cichocki N."/>
            <person name="Veneault-Fourrey C."/>
            <person name="LaButti K."/>
            <person name="Lindquist E.A."/>
            <person name="Lipzen A."/>
            <person name="Lundell T."/>
            <person name="Morin E."/>
            <person name="Murat C."/>
            <person name="Sun H."/>
            <person name="Tunlid A."/>
            <person name="Henrissat B."/>
            <person name="Grigoriev I.V."/>
            <person name="Hibbett D.S."/>
            <person name="Martin F."/>
            <person name="Nordberg H.P."/>
            <person name="Cantor M.N."/>
            <person name="Hua S.X."/>
        </authorList>
    </citation>
    <scope>NUCLEOTIDE SEQUENCE [LARGE SCALE GENOMIC DNA]</scope>
    <source>
        <strain evidence="2 3">F 1598</strain>
    </source>
</reference>
<sequence>MMLSFWHRNPNDARNSYNPPIVLSPSIPFGLGIVLIMIAVAYEVLFAVVTHKGGLGPVNENLGIGHWAWSLPPVAIATALTLSVASLHFTSQRMEPLADLAAGHSAPNKSLHLDYLSMALPFTFWNALINRHRTVAYTAWMALLSISLSSLSSTIFVINTVPMSISIRLVQTTEFGIIDSLSDLTDFAASAASTYAFFAGDGSFPKYTSKYFALPAFNRTGGPYVSASAPVTLEAQAIRSLANCEFATIISKIHHNDAATTFVASGAGLPNGCMYNFTATPQLTYDTDTVTCSSFPNATVAPVAIWLGIDLSTGSTNATVHPINSTVALSDVSIVVCSPTISVATVNVTLSSDSMISNDSIQALGQDSTFQPTGGLALNGQCESLHASCTLSCMLELHFWRIRQTN</sequence>
<dbReference type="InParanoid" id="A0A0C3GFB5"/>
<dbReference type="Pfam" id="PF11915">
    <property type="entry name" value="DUF3433"/>
    <property type="match status" value="1"/>
</dbReference>
<dbReference type="Proteomes" id="UP000054166">
    <property type="component" value="Unassembled WGS sequence"/>
</dbReference>
<protein>
    <submittedName>
        <fullName evidence="2">Uncharacterized protein</fullName>
    </submittedName>
</protein>
<evidence type="ECO:0000313" key="2">
    <source>
        <dbReference type="EMBL" id="KIM89346.1"/>
    </source>
</evidence>
<accession>A0A0C3GFB5</accession>
<gene>
    <name evidence="2" type="ORF">PILCRDRAFT_222062</name>
</gene>
<name>A0A0C3GFB5_PILCF</name>
<dbReference type="EMBL" id="KN832975">
    <property type="protein sequence ID" value="KIM89346.1"/>
    <property type="molecule type" value="Genomic_DNA"/>
</dbReference>
<evidence type="ECO:0000313" key="3">
    <source>
        <dbReference type="Proteomes" id="UP000054166"/>
    </source>
</evidence>
<evidence type="ECO:0000256" key="1">
    <source>
        <dbReference type="SAM" id="Phobius"/>
    </source>
</evidence>
<keyword evidence="1" id="KW-0472">Membrane</keyword>
<proteinExistence type="predicted"/>
<keyword evidence="1" id="KW-1133">Transmembrane helix</keyword>